<evidence type="ECO:0000313" key="3">
    <source>
        <dbReference type="EMBL" id="NII07909.1"/>
    </source>
</evidence>
<sequence>MSRNGHTLAAAFVCAATLFTAGNSLAQTYENPFDRPITAQLRCWYKQSAGQANLATGYVDASDFALRGRWQGISTIHEGALFFTLQEPEEVNQACRRALDAAGKDTLVQASAAGGPWGKNFQIWYDGDVAAYRGRPVERIVSFGDSLSDTGNIYNEFRQTFPIHTSWFLGRFSNGPVWTEYLSRRTGLPLNTWATGGAQSDNAYGIINGVKSQVDSFIAYTRRNVNRYDIGRTLFTVWIGGNDAMNGRQARDVVADLDTALNDLVDHGARKIVLLGVPDLTRAPAFRSIDGMDGTGRHDSDEVYATVAQLNEVLPQLAQRVSERTDAQVVWIDAAKHFDNVLADPGAYGFADVTRPCLDLRSQGSQVYLSTQSVRKDCIPERNVFWDMVHPTTRMHELMSRWVLADLPSAWDLR</sequence>
<dbReference type="CDD" id="cd01846">
    <property type="entry name" value="fatty_acyltransferase_like"/>
    <property type="match status" value="1"/>
</dbReference>
<dbReference type="InterPro" id="IPR051058">
    <property type="entry name" value="GDSL_Est/Lipase"/>
</dbReference>
<reference evidence="3 4" key="1">
    <citation type="submission" date="2020-03" db="EMBL/GenBank/DDBJ databases">
        <authorList>
            <person name="Lai Q."/>
        </authorList>
    </citation>
    <scope>NUCLEOTIDE SEQUENCE [LARGE SCALE GENOMIC DNA]</scope>
    <source>
        <strain evidence="3 4">CCUG 25036</strain>
    </source>
</reference>
<protein>
    <submittedName>
        <fullName evidence="3">SGNH/GDSL hydrolase family protein</fullName>
    </submittedName>
</protein>
<organism evidence="3 4">
    <name type="scientific">Luteibacter anthropi</name>
    <dbReference type="NCBI Taxonomy" id="564369"/>
    <lineage>
        <taxon>Bacteria</taxon>
        <taxon>Pseudomonadati</taxon>
        <taxon>Pseudomonadota</taxon>
        <taxon>Gammaproteobacteria</taxon>
        <taxon>Lysobacterales</taxon>
        <taxon>Rhodanobacteraceae</taxon>
        <taxon>Luteibacter</taxon>
    </lineage>
</organism>
<feature type="signal peptide" evidence="2">
    <location>
        <begin position="1"/>
        <end position="26"/>
    </location>
</feature>
<name>A0A7X5ZJK4_9GAMM</name>
<evidence type="ECO:0000256" key="2">
    <source>
        <dbReference type="SAM" id="SignalP"/>
    </source>
</evidence>
<dbReference type="Pfam" id="PF00657">
    <property type="entry name" value="Lipase_GDSL"/>
    <property type="match status" value="1"/>
</dbReference>
<dbReference type="PANTHER" id="PTHR45648">
    <property type="entry name" value="GDSL LIPASE/ACYLHYDROLASE FAMILY PROTEIN (AFU_ORTHOLOGUE AFUA_4G14700)"/>
    <property type="match status" value="1"/>
</dbReference>
<gene>
    <name evidence="3" type="ORF">HBF25_16115</name>
</gene>
<proteinExistence type="predicted"/>
<accession>A0A7X5ZJK4</accession>
<keyword evidence="1 3" id="KW-0378">Hydrolase</keyword>
<comment type="caution">
    <text evidence="3">The sequence shown here is derived from an EMBL/GenBank/DDBJ whole genome shotgun (WGS) entry which is preliminary data.</text>
</comment>
<dbReference type="InterPro" id="IPR036514">
    <property type="entry name" value="SGNH_hydro_sf"/>
</dbReference>
<dbReference type="RefSeq" id="WP_166950186.1">
    <property type="nucleotide sequence ID" value="NZ_JAARLZ010000009.1"/>
</dbReference>
<keyword evidence="4" id="KW-1185">Reference proteome</keyword>
<evidence type="ECO:0000313" key="4">
    <source>
        <dbReference type="Proteomes" id="UP000490980"/>
    </source>
</evidence>
<dbReference type="AlphaFoldDB" id="A0A7X5ZJK4"/>
<dbReference type="SUPFAM" id="SSF52266">
    <property type="entry name" value="SGNH hydrolase"/>
    <property type="match status" value="1"/>
</dbReference>
<dbReference type="Proteomes" id="UP000490980">
    <property type="component" value="Unassembled WGS sequence"/>
</dbReference>
<dbReference type="PANTHER" id="PTHR45648:SF22">
    <property type="entry name" value="GDSL LIPASE_ACYLHYDROLASE FAMILY PROTEIN (AFU_ORTHOLOGUE AFUA_4G14700)"/>
    <property type="match status" value="1"/>
</dbReference>
<dbReference type="GO" id="GO:0016788">
    <property type="term" value="F:hydrolase activity, acting on ester bonds"/>
    <property type="evidence" value="ECO:0007669"/>
    <property type="project" value="InterPro"/>
</dbReference>
<dbReference type="InterPro" id="IPR001087">
    <property type="entry name" value="GDSL"/>
</dbReference>
<dbReference type="Gene3D" id="3.40.50.1110">
    <property type="entry name" value="SGNH hydrolase"/>
    <property type="match status" value="1"/>
</dbReference>
<keyword evidence="2" id="KW-0732">Signal</keyword>
<dbReference type="EMBL" id="JAARLZ010000009">
    <property type="protein sequence ID" value="NII07909.1"/>
    <property type="molecule type" value="Genomic_DNA"/>
</dbReference>
<feature type="chain" id="PRO_5031273143" evidence="2">
    <location>
        <begin position="27"/>
        <end position="414"/>
    </location>
</feature>
<evidence type="ECO:0000256" key="1">
    <source>
        <dbReference type="ARBA" id="ARBA00022801"/>
    </source>
</evidence>